<evidence type="ECO:0000259" key="1">
    <source>
        <dbReference type="Pfam" id="PF00899"/>
    </source>
</evidence>
<dbReference type="InterPro" id="IPR045886">
    <property type="entry name" value="ThiF/MoeB/HesA"/>
</dbReference>
<dbReference type="PANTHER" id="PTHR43267">
    <property type="entry name" value="TRNA THREONYLCARBAMOYLADENOSINE DEHYDRATASE"/>
    <property type="match status" value="1"/>
</dbReference>
<dbReference type="KEGG" id="tper:IWA51_05505"/>
<gene>
    <name evidence="2" type="ORF">IWA51_05505</name>
</gene>
<dbReference type="FunFam" id="3.40.50.720:FF:000141">
    <property type="entry name" value="tRNA threonylcarbamoyladenosine dehydratase"/>
    <property type="match status" value="1"/>
</dbReference>
<protein>
    <submittedName>
        <fullName evidence="2">tRNA threonylcarbamoyladenosine dehydratase</fullName>
    </submittedName>
</protein>
<dbReference type="SUPFAM" id="SSF69572">
    <property type="entry name" value="Activating enzymes of the ubiquitin-like proteins"/>
    <property type="match status" value="1"/>
</dbReference>
<proteinExistence type="predicted"/>
<dbReference type="GO" id="GO:0061504">
    <property type="term" value="P:cyclic threonylcarbamoyladenosine biosynthetic process"/>
    <property type="evidence" value="ECO:0007669"/>
    <property type="project" value="TreeGrafter"/>
</dbReference>
<evidence type="ECO:0000313" key="2">
    <source>
        <dbReference type="EMBL" id="QQA02042.1"/>
    </source>
</evidence>
<dbReference type="AlphaFoldDB" id="A0A7T3RFE0"/>
<dbReference type="InterPro" id="IPR035985">
    <property type="entry name" value="Ubiquitin-activating_enz"/>
</dbReference>
<dbReference type="Pfam" id="PF00899">
    <property type="entry name" value="ThiF"/>
    <property type="match status" value="1"/>
</dbReference>
<accession>A0A7T3RFE0</accession>
<name>A0A7T3RFE0_9SPIR</name>
<reference evidence="2 3" key="1">
    <citation type="submission" date="2020-11" db="EMBL/GenBank/DDBJ databases">
        <title>Treponema Peruensis nv. sp., first commensal Treponema isolated from human feces.</title>
        <authorList>
            <person name="Belkhou C."/>
            <person name="Raes J."/>
        </authorList>
    </citation>
    <scope>NUCLEOTIDE SEQUENCE [LARGE SCALE GENOMIC DNA]</scope>
    <source>
        <strain evidence="2 3">RCC2812</strain>
    </source>
</reference>
<organism evidence="2 3">
    <name type="scientific">Treponema peruense</name>
    <dbReference type="NCBI Taxonomy" id="2787628"/>
    <lineage>
        <taxon>Bacteria</taxon>
        <taxon>Pseudomonadati</taxon>
        <taxon>Spirochaetota</taxon>
        <taxon>Spirochaetia</taxon>
        <taxon>Spirochaetales</taxon>
        <taxon>Treponemataceae</taxon>
        <taxon>Treponema</taxon>
    </lineage>
</organism>
<dbReference type="GO" id="GO:0061503">
    <property type="term" value="F:tRNA threonylcarbamoyladenosine dehydratase"/>
    <property type="evidence" value="ECO:0007669"/>
    <property type="project" value="TreeGrafter"/>
</dbReference>
<feature type="domain" description="THIF-type NAD/FAD binding fold" evidence="1">
    <location>
        <begin position="11"/>
        <end position="241"/>
    </location>
</feature>
<dbReference type="GO" id="GO:0008641">
    <property type="term" value="F:ubiquitin-like modifier activating enzyme activity"/>
    <property type="evidence" value="ECO:0007669"/>
    <property type="project" value="InterPro"/>
</dbReference>
<dbReference type="EMBL" id="CP064936">
    <property type="protein sequence ID" value="QQA02042.1"/>
    <property type="molecule type" value="Genomic_DNA"/>
</dbReference>
<evidence type="ECO:0000313" key="3">
    <source>
        <dbReference type="Proteomes" id="UP000595224"/>
    </source>
</evidence>
<dbReference type="InterPro" id="IPR000594">
    <property type="entry name" value="ThiF_NAD_FAD-bd"/>
</dbReference>
<dbReference type="Proteomes" id="UP000595224">
    <property type="component" value="Chromosome"/>
</dbReference>
<sequence length="244" mass="25956">MDSQFSRTELMFGSGAMQALKSARILVFGVGGVGSYAVEALARSGIGALCIVDSDTVALSNINRQLCALHSTLGRAKVDVVAERIKDINPLCSVTARREFFLPETASSFDFSLYDYVIDCIDTVSGKIQIVLQAKEAGVKVISSMGAGNKLDPTKFRVADIYETSVCPLAKVMRHELKKRGIPSLKVVFSTEPALKVQNALEGQSFASETDSGIKKIPPGSNPFVPSVAGLIIAGEVIKDIAGL</sequence>
<dbReference type="RefSeq" id="WP_177527878.1">
    <property type="nucleotide sequence ID" value="NZ_CBCSHE010000006.1"/>
</dbReference>
<dbReference type="CDD" id="cd00755">
    <property type="entry name" value="YgdL_like"/>
    <property type="match status" value="1"/>
</dbReference>
<dbReference type="Gene3D" id="3.40.50.720">
    <property type="entry name" value="NAD(P)-binding Rossmann-like Domain"/>
    <property type="match status" value="1"/>
</dbReference>
<keyword evidence="3" id="KW-1185">Reference proteome</keyword>
<dbReference type="PANTHER" id="PTHR43267:SF1">
    <property type="entry name" value="TRNA THREONYLCARBAMOYLADENOSINE DEHYDRATASE"/>
    <property type="match status" value="1"/>
</dbReference>